<accession>A0ABD1M1B4</accession>
<evidence type="ECO:0000313" key="5">
    <source>
        <dbReference type="Proteomes" id="UP001603857"/>
    </source>
</evidence>
<dbReference type="Proteomes" id="UP001603857">
    <property type="component" value="Unassembled WGS sequence"/>
</dbReference>
<name>A0ABD1M1B4_9FABA</name>
<dbReference type="InterPro" id="IPR013126">
    <property type="entry name" value="Hsp_70_fam"/>
</dbReference>
<dbReference type="SUPFAM" id="SSF100920">
    <property type="entry name" value="Heat shock protein 70kD (HSP70), peptide-binding domain"/>
    <property type="match status" value="1"/>
</dbReference>
<evidence type="ECO:0000256" key="2">
    <source>
        <dbReference type="ARBA" id="ARBA00022840"/>
    </source>
</evidence>
<keyword evidence="2" id="KW-0067">ATP-binding</keyword>
<evidence type="ECO:0000256" key="3">
    <source>
        <dbReference type="SAM" id="MobiDB-lite"/>
    </source>
</evidence>
<protein>
    <submittedName>
        <fullName evidence="4">Uncharacterized protein</fullName>
    </submittedName>
</protein>
<dbReference type="Gene3D" id="2.60.34.10">
    <property type="entry name" value="Substrate Binding Domain Of DNAk, Chain A, domain 1"/>
    <property type="match status" value="1"/>
</dbReference>
<reference evidence="4 5" key="1">
    <citation type="submission" date="2024-08" db="EMBL/GenBank/DDBJ databases">
        <title>Insights into the chromosomal genome structure of Flemingia macrophylla.</title>
        <authorList>
            <person name="Ding Y."/>
            <person name="Zhao Y."/>
            <person name="Bi W."/>
            <person name="Wu M."/>
            <person name="Zhao G."/>
            <person name="Gong Y."/>
            <person name="Li W."/>
            <person name="Zhang P."/>
        </authorList>
    </citation>
    <scope>NUCLEOTIDE SEQUENCE [LARGE SCALE GENOMIC DNA]</scope>
    <source>
        <strain evidence="4">DYQJB</strain>
        <tissue evidence="4">Leaf</tissue>
    </source>
</reference>
<feature type="compositionally biased region" description="Basic and acidic residues" evidence="3">
    <location>
        <begin position="126"/>
        <end position="142"/>
    </location>
</feature>
<dbReference type="PANTHER" id="PTHR19375">
    <property type="entry name" value="HEAT SHOCK PROTEIN 70KDA"/>
    <property type="match status" value="1"/>
</dbReference>
<dbReference type="EMBL" id="JBGMDY010000006">
    <property type="protein sequence ID" value="KAL2329569.1"/>
    <property type="molecule type" value="Genomic_DNA"/>
</dbReference>
<proteinExistence type="predicted"/>
<organism evidence="4 5">
    <name type="scientific">Flemingia macrophylla</name>
    <dbReference type="NCBI Taxonomy" id="520843"/>
    <lineage>
        <taxon>Eukaryota</taxon>
        <taxon>Viridiplantae</taxon>
        <taxon>Streptophyta</taxon>
        <taxon>Embryophyta</taxon>
        <taxon>Tracheophyta</taxon>
        <taxon>Spermatophyta</taxon>
        <taxon>Magnoliopsida</taxon>
        <taxon>eudicotyledons</taxon>
        <taxon>Gunneridae</taxon>
        <taxon>Pentapetalae</taxon>
        <taxon>rosids</taxon>
        <taxon>fabids</taxon>
        <taxon>Fabales</taxon>
        <taxon>Fabaceae</taxon>
        <taxon>Papilionoideae</taxon>
        <taxon>50 kb inversion clade</taxon>
        <taxon>NPAAA clade</taxon>
        <taxon>indigoferoid/millettioid clade</taxon>
        <taxon>Phaseoleae</taxon>
        <taxon>Flemingia</taxon>
    </lineage>
</organism>
<dbReference type="GO" id="GO:0005524">
    <property type="term" value="F:ATP binding"/>
    <property type="evidence" value="ECO:0007669"/>
    <property type="project" value="UniProtKB-KW"/>
</dbReference>
<dbReference type="Pfam" id="PF00012">
    <property type="entry name" value="HSP70"/>
    <property type="match status" value="1"/>
</dbReference>
<keyword evidence="5" id="KW-1185">Reference proteome</keyword>
<dbReference type="InterPro" id="IPR029047">
    <property type="entry name" value="HSP70_peptide-bd_sf"/>
</dbReference>
<keyword evidence="1" id="KW-0547">Nucleotide-binding</keyword>
<gene>
    <name evidence="4" type="ORF">Fmac_017150</name>
</gene>
<evidence type="ECO:0000313" key="4">
    <source>
        <dbReference type="EMBL" id="KAL2329569.1"/>
    </source>
</evidence>
<sequence>MIKVYEGERKRASDNNLLGLFSLFGLPLAPHGHPFDVMFAMDENGILYVSSEEKTIGNKNKITISNDKDMLSLEEIERMIKDSYICKVEDKKFLRKAKTKNDLNDWRHKLAFGPQTRNSCVPRKGSSKDDLMKKPERSDHHQMNTLSQRPYLRLKRTTSAVLSNHFWFYKYFVQLLGCFETNNQIVGGYSLARQSARLSVHVAVRR</sequence>
<comment type="caution">
    <text evidence="4">The sequence shown here is derived from an EMBL/GenBank/DDBJ whole genome shotgun (WGS) entry which is preliminary data.</text>
</comment>
<evidence type="ECO:0000256" key="1">
    <source>
        <dbReference type="ARBA" id="ARBA00022741"/>
    </source>
</evidence>
<feature type="region of interest" description="Disordered" evidence="3">
    <location>
        <begin position="115"/>
        <end position="143"/>
    </location>
</feature>
<dbReference type="AlphaFoldDB" id="A0ABD1M1B4"/>